<dbReference type="Proteomes" id="UP000023152">
    <property type="component" value="Unassembled WGS sequence"/>
</dbReference>
<protein>
    <submittedName>
        <fullName evidence="2">Ribonuclease HI</fullName>
    </submittedName>
</protein>
<dbReference type="InterPro" id="IPR036397">
    <property type="entry name" value="RNaseH_sf"/>
</dbReference>
<dbReference type="AlphaFoldDB" id="X6MR54"/>
<organism evidence="2 3">
    <name type="scientific">Reticulomyxa filosa</name>
    <dbReference type="NCBI Taxonomy" id="46433"/>
    <lineage>
        <taxon>Eukaryota</taxon>
        <taxon>Sar</taxon>
        <taxon>Rhizaria</taxon>
        <taxon>Retaria</taxon>
        <taxon>Foraminifera</taxon>
        <taxon>Monothalamids</taxon>
        <taxon>Reticulomyxidae</taxon>
        <taxon>Reticulomyxa</taxon>
    </lineage>
</organism>
<accession>X6MR54</accession>
<dbReference type="GO" id="GO:0003676">
    <property type="term" value="F:nucleic acid binding"/>
    <property type="evidence" value="ECO:0007669"/>
    <property type="project" value="InterPro"/>
</dbReference>
<dbReference type="PROSITE" id="PS50879">
    <property type="entry name" value="RNASE_H_1"/>
    <property type="match status" value="1"/>
</dbReference>
<gene>
    <name evidence="2" type="ORF">RFI_21777</name>
</gene>
<dbReference type="SUPFAM" id="SSF53098">
    <property type="entry name" value="Ribonuclease H-like"/>
    <property type="match status" value="1"/>
</dbReference>
<proteinExistence type="predicted"/>
<comment type="caution">
    <text evidence="2">The sequence shown here is derived from an EMBL/GenBank/DDBJ whole genome shotgun (WGS) entry which is preliminary data.</text>
</comment>
<dbReference type="EMBL" id="ASPP01018982">
    <property type="protein sequence ID" value="ETO15585.1"/>
    <property type="molecule type" value="Genomic_DNA"/>
</dbReference>
<dbReference type="InterPro" id="IPR012337">
    <property type="entry name" value="RNaseH-like_sf"/>
</dbReference>
<feature type="domain" description="RNase H type-1" evidence="1">
    <location>
        <begin position="156"/>
        <end position="278"/>
    </location>
</feature>
<dbReference type="OrthoDB" id="407198at2759"/>
<evidence type="ECO:0000313" key="2">
    <source>
        <dbReference type="EMBL" id="ETO15585.1"/>
    </source>
</evidence>
<name>X6MR54_RETFI</name>
<dbReference type="GO" id="GO:0004523">
    <property type="term" value="F:RNA-DNA hybrid ribonuclease activity"/>
    <property type="evidence" value="ECO:0007669"/>
    <property type="project" value="InterPro"/>
</dbReference>
<sequence length="281" mass="33203">MFVCFKKDFDQRRRTSITSSSFSSIIIEPILLFSFYKNIQRQLVIYEGFPDEEKYEQFKFNIQAFEEELKVSQQVTEHIIIGGDWDAQNPLGWTIMNIVSDAMRAYQIWKKHKLINNSNYITWTVKLSTLSRSCIHAGELYILEALHDSQRHVASPLMKVTIFTHSENHHLQKLEYPIQGITTNYGSEAKAIKQSLEYVYKNYKEHQYRVIILCDYKFVANSLMNKWNHEEYKFQIGDYQRILKAFNNKNVTEIYWIKGHSEIPGNEHADIVAKRARRTAD</sequence>
<dbReference type="InterPro" id="IPR002156">
    <property type="entry name" value="RNaseH_domain"/>
</dbReference>
<evidence type="ECO:0000259" key="1">
    <source>
        <dbReference type="PROSITE" id="PS50879"/>
    </source>
</evidence>
<keyword evidence="3" id="KW-1185">Reference proteome</keyword>
<reference evidence="2 3" key="1">
    <citation type="journal article" date="2013" name="Curr. Biol.">
        <title>The Genome of the Foraminiferan Reticulomyxa filosa.</title>
        <authorList>
            <person name="Glockner G."/>
            <person name="Hulsmann N."/>
            <person name="Schleicher M."/>
            <person name="Noegel A.A."/>
            <person name="Eichinger L."/>
            <person name="Gallinger C."/>
            <person name="Pawlowski J."/>
            <person name="Sierra R."/>
            <person name="Euteneuer U."/>
            <person name="Pillet L."/>
            <person name="Moustafa A."/>
            <person name="Platzer M."/>
            <person name="Groth M."/>
            <person name="Szafranski K."/>
            <person name="Schliwa M."/>
        </authorList>
    </citation>
    <scope>NUCLEOTIDE SEQUENCE [LARGE SCALE GENOMIC DNA]</scope>
</reference>
<evidence type="ECO:0000313" key="3">
    <source>
        <dbReference type="Proteomes" id="UP000023152"/>
    </source>
</evidence>
<dbReference type="Gene3D" id="3.30.420.10">
    <property type="entry name" value="Ribonuclease H-like superfamily/Ribonuclease H"/>
    <property type="match status" value="1"/>
</dbReference>
<dbReference type="Pfam" id="PF00075">
    <property type="entry name" value="RNase_H"/>
    <property type="match status" value="1"/>
</dbReference>